<dbReference type="Gene3D" id="3.30.1490.190">
    <property type="match status" value="1"/>
</dbReference>
<dbReference type="OrthoDB" id="8659436at2"/>
<evidence type="ECO:0000256" key="4">
    <source>
        <dbReference type="ARBA" id="ARBA00023015"/>
    </source>
</evidence>
<dbReference type="PANTHER" id="PTHR33202:SF8">
    <property type="entry name" value="PEROXIDE-RESPONSIVE REPRESSOR PERR"/>
    <property type="match status" value="1"/>
</dbReference>
<dbReference type="GO" id="GO:0003700">
    <property type="term" value="F:DNA-binding transcription factor activity"/>
    <property type="evidence" value="ECO:0007669"/>
    <property type="project" value="InterPro"/>
</dbReference>
<comment type="cofactor">
    <cofactor evidence="7">
        <name>Zn(2+)</name>
        <dbReference type="ChEBI" id="CHEBI:29105"/>
    </cofactor>
    <text evidence="7">Binds 1 zinc ion per subunit.</text>
</comment>
<feature type="binding site" evidence="7">
    <location>
        <position position="102"/>
    </location>
    <ligand>
        <name>Zn(2+)</name>
        <dbReference type="ChEBI" id="CHEBI:29105"/>
    </ligand>
</feature>
<accession>A0A410QGV9</accession>
<keyword evidence="2" id="KW-0678">Repressor</keyword>
<dbReference type="EMBL" id="CP035282">
    <property type="protein sequence ID" value="QAT63155.1"/>
    <property type="molecule type" value="Genomic_DNA"/>
</dbReference>
<feature type="binding site" evidence="7">
    <location>
        <position position="99"/>
    </location>
    <ligand>
        <name>Zn(2+)</name>
        <dbReference type="ChEBI" id="CHEBI:29105"/>
    </ligand>
</feature>
<name>A0A410QGV9_9FIRM</name>
<dbReference type="CDD" id="cd07153">
    <property type="entry name" value="Fur_like"/>
    <property type="match status" value="1"/>
</dbReference>
<keyword evidence="7" id="KW-0479">Metal-binding</keyword>
<dbReference type="Proteomes" id="UP000287969">
    <property type="component" value="Chromosome"/>
</dbReference>
<evidence type="ECO:0000256" key="7">
    <source>
        <dbReference type="PIRSR" id="PIRSR602481-1"/>
    </source>
</evidence>
<evidence type="ECO:0000256" key="6">
    <source>
        <dbReference type="ARBA" id="ARBA00023163"/>
    </source>
</evidence>
<dbReference type="PANTHER" id="PTHR33202">
    <property type="entry name" value="ZINC UPTAKE REGULATION PROTEIN"/>
    <property type="match status" value="1"/>
</dbReference>
<keyword evidence="3 7" id="KW-0862">Zinc</keyword>
<comment type="cofactor">
    <cofactor evidence="8">
        <name>Mn(2+)</name>
        <dbReference type="ChEBI" id="CHEBI:29035"/>
    </cofactor>
    <cofactor evidence="8">
        <name>Fe(2+)</name>
        <dbReference type="ChEBI" id="CHEBI:29033"/>
    </cofactor>
    <text evidence="8">Binds 1 Mn(2+) or Fe(2+) ion per subunit.</text>
</comment>
<feature type="binding site" evidence="8">
    <location>
        <position position="131"/>
    </location>
    <ligand>
        <name>Fe cation</name>
        <dbReference type="ChEBI" id="CHEBI:24875"/>
    </ligand>
</feature>
<dbReference type="Pfam" id="PF01475">
    <property type="entry name" value="FUR"/>
    <property type="match status" value="1"/>
</dbReference>
<evidence type="ECO:0000256" key="3">
    <source>
        <dbReference type="ARBA" id="ARBA00022833"/>
    </source>
</evidence>
<dbReference type="Gene3D" id="1.10.10.10">
    <property type="entry name" value="Winged helix-like DNA-binding domain superfamily/Winged helix DNA-binding domain"/>
    <property type="match status" value="1"/>
</dbReference>
<evidence type="ECO:0000256" key="5">
    <source>
        <dbReference type="ARBA" id="ARBA00023125"/>
    </source>
</evidence>
<dbReference type="AlphaFoldDB" id="A0A410QGV9"/>
<sequence>MMIGLKQFENKEIFSYFKIKNTKQRNVVLDILKKAEYPLTSKEIFFRAKNMDDSINFSTIYRILNVFESKGIVVKLNIMNSDEAVFELKTVGHKHYLICLKCKKMIPIEGCPLGDYEKFIENTTDFDIMGHHLEIFGYCSECKGDKKGDGVNEGKN</sequence>
<dbReference type="InterPro" id="IPR002481">
    <property type="entry name" value="FUR"/>
</dbReference>
<dbReference type="GO" id="GO:1900376">
    <property type="term" value="P:regulation of secondary metabolite biosynthetic process"/>
    <property type="evidence" value="ECO:0007669"/>
    <property type="project" value="TreeGrafter"/>
</dbReference>
<dbReference type="GO" id="GO:0045892">
    <property type="term" value="P:negative regulation of DNA-templated transcription"/>
    <property type="evidence" value="ECO:0007669"/>
    <property type="project" value="TreeGrafter"/>
</dbReference>
<dbReference type="InterPro" id="IPR043135">
    <property type="entry name" value="Fur_C"/>
</dbReference>
<comment type="similarity">
    <text evidence="1">Belongs to the Fur family.</text>
</comment>
<keyword evidence="6" id="KW-0804">Transcription</keyword>
<reference evidence="10" key="1">
    <citation type="submission" date="2019-01" db="EMBL/GenBank/DDBJ databases">
        <title>Draft genomes of a novel of Sporanaerobacter strains.</title>
        <authorList>
            <person name="Ma S."/>
        </authorList>
    </citation>
    <scope>NUCLEOTIDE SEQUENCE [LARGE SCALE GENOMIC DNA]</scope>
    <source>
        <strain evidence="10">NJN-17</strain>
    </source>
</reference>
<evidence type="ECO:0000256" key="8">
    <source>
        <dbReference type="PIRSR" id="PIRSR602481-2"/>
    </source>
</evidence>
<protein>
    <submittedName>
        <fullName evidence="9">Transcriptional repressor</fullName>
    </submittedName>
</protein>
<keyword evidence="4" id="KW-0805">Transcription regulation</keyword>
<evidence type="ECO:0000313" key="9">
    <source>
        <dbReference type="EMBL" id="QAT63155.1"/>
    </source>
</evidence>
<feature type="binding site" evidence="7">
    <location>
        <position position="142"/>
    </location>
    <ligand>
        <name>Zn(2+)</name>
        <dbReference type="ChEBI" id="CHEBI:29105"/>
    </ligand>
</feature>
<gene>
    <name evidence="9" type="ORF">EQM13_17055</name>
</gene>
<keyword evidence="8" id="KW-0408">Iron</keyword>
<dbReference type="InterPro" id="IPR036390">
    <property type="entry name" value="WH_DNA-bd_sf"/>
</dbReference>
<organism evidence="9 10">
    <name type="scientific">Acidilutibacter cellobiosedens</name>
    <dbReference type="NCBI Taxonomy" id="2507161"/>
    <lineage>
        <taxon>Bacteria</taxon>
        <taxon>Bacillati</taxon>
        <taxon>Bacillota</taxon>
        <taxon>Tissierellia</taxon>
        <taxon>Tissierellales</taxon>
        <taxon>Acidilutibacteraceae</taxon>
        <taxon>Acidilutibacter</taxon>
    </lineage>
</organism>
<dbReference type="KEGG" id="spoa:EQM13_17055"/>
<evidence type="ECO:0000313" key="10">
    <source>
        <dbReference type="Proteomes" id="UP000287969"/>
    </source>
</evidence>
<dbReference type="GO" id="GO:0008270">
    <property type="term" value="F:zinc ion binding"/>
    <property type="evidence" value="ECO:0007669"/>
    <property type="project" value="TreeGrafter"/>
</dbReference>
<feature type="binding site" evidence="7">
    <location>
        <position position="139"/>
    </location>
    <ligand>
        <name>Zn(2+)</name>
        <dbReference type="ChEBI" id="CHEBI:29105"/>
    </ligand>
</feature>
<keyword evidence="10" id="KW-1185">Reference proteome</keyword>
<proteinExistence type="inferred from homology"/>
<evidence type="ECO:0000256" key="2">
    <source>
        <dbReference type="ARBA" id="ARBA00022491"/>
    </source>
</evidence>
<dbReference type="GO" id="GO:0000976">
    <property type="term" value="F:transcription cis-regulatory region binding"/>
    <property type="evidence" value="ECO:0007669"/>
    <property type="project" value="TreeGrafter"/>
</dbReference>
<feature type="binding site" evidence="8">
    <location>
        <position position="93"/>
    </location>
    <ligand>
        <name>Fe cation</name>
        <dbReference type="ChEBI" id="CHEBI:24875"/>
    </ligand>
</feature>
<evidence type="ECO:0000256" key="1">
    <source>
        <dbReference type="ARBA" id="ARBA00007957"/>
    </source>
</evidence>
<keyword evidence="5" id="KW-0238">DNA-binding</keyword>
<dbReference type="InterPro" id="IPR036388">
    <property type="entry name" value="WH-like_DNA-bd_sf"/>
</dbReference>
<dbReference type="SUPFAM" id="SSF46785">
    <property type="entry name" value="Winged helix' DNA-binding domain"/>
    <property type="match status" value="1"/>
</dbReference>